<evidence type="ECO:0000313" key="9">
    <source>
        <dbReference type="Proteomes" id="UP000239867"/>
    </source>
</evidence>
<dbReference type="Proteomes" id="UP000239867">
    <property type="component" value="Chromosome"/>
</dbReference>
<evidence type="ECO:0000313" key="8">
    <source>
        <dbReference type="EMBL" id="AVD72193.1"/>
    </source>
</evidence>
<dbReference type="CDD" id="cd16429">
    <property type="entry name" value="VirB10"/>
    <property type="match status" value="1"/>
</dbReference>
<dbReference type="OrthoDB" id="9807354at2"/>
<dbReference type="AlphaFoldDB" id="A0A2L1GR75"/>
<sequence length="373" mass="40319">MSRRPMYIGIGVVLLIVAALMYALDDSERKRREKPPEVTVDERALVAGQGAGVILPPPTPPPPAEVVEKKPVVVVVQGEGEDKEAEELRKRRRQMLLNALSSPMLKQQSGGAARAEGRQAAAAVRMPREQDGAAAQPPGSENYDPAANIDKEGFFTRADTGDAGWLSRYTREEGRLLEIKTGTVIPAVLISGINSDLPGVLIAQVSQNVYNTANGRHLLIPQGAKLYGVYDSRVVYGQERTLVAWNRIIFPDGSSVTLGAMPGADMSGYSGFHDQVNNHYVRIFGTAFLMSAVIGTTAYAVDKLDKDSSDDATFQDELGTALANQMGSAAMAILQRNLGIAPTLEIRPGYQFNVVTTKDLAFAEPYTPYRTGR</sequence>
<proteinExistence type="inferred from homology"/>
<dbReference type="Pfam" id="PF03743">
    <property type="entry name" value="TrbI"/>
    <property type="match status" value="1"/>
</dbReference>
<feature type="compositionally biased region" description="Low complexity" evidence="6">
    <location>
        <begin position="107"/>
        <end position="125"/>
    </location>
</feature>
<dbReference type="GO" id="GO:0016020">
    <property type="term" value="C:membrane"/>
    <property type="evidence" value="ECO:0007669"/>
    <property type="project" value="UniProtKB-SubCell"/>
</dbReference>
<protein>
    <recommendedName>
        <fullName evidence="10">Conjugal transfer protein TrbI</fullName>
    </recommendedName>
</protein>
<dbReference type="Gene3D" id="2.40.128.260">
    <property type="entry name" value="Type IV secretion system, VirB10/TraB/TrbI"/>
    <property type="match status" value="1"/>
</dbReference>
<accession>A0A2L1GR75</accession>
<evidence type="ECO:0000256" key="3">
    <source>
        <dbReference type="ARBA" id="ARBA00022692"/>
    </source>
</evidence>
<keyword evidence="9" id="KW-1185">Reference proteome</keyword>
<dbReference type="InterPro" id="IPR042217">
    <property type="entry name" value="T4SS_VirB10/TrbI"/>
</dbReference>
<keyword evidence="4 7" id="KW-1133">Transmembrane helix</keyword>
<evidence type="ECO:0000256" key="5">
    <source>
        <dbReference type="ARBA" id="ARBA00023136"/>
    </source>
</evidence>
<evidence type="ECO:0000256" key="4">
    <source>
        <dbReference type="ARBA" id="ARBA00022989"/>
    </source>
</evidence>
<dbReference type="KEGG" id="deo:CAY53_02165"/>
<organism evidence="8 9">
    <name type="scientific">Desulfobulbus oralis</name>
    <dbReference type="NCBI Taxonomy" id="1986146"/>
    <lineage>
        <taxon>Bacteria</taxon>
        <taxon>Pseudomonadati</taxon>
        <taxon>Thermodesulfobacteriota</taxon>
        <taxon>Desulfobulbia</taxon>
        <taxon>Desulfobulbales</taxon>
        <taxon>Desulfobulbaceae</taxon>
        <taxon>Desulfobulbus</taxon>
    </lineage>
</organism>
<reference evidence="8 9" key="1">
    <citation type="journal article" date="2018" name="MBio">
        <title>Insights into the evolution of host association through the isolation and characterization of a novel human periodontal pathobiont, Desulfobulbus oralis.</title>
        <authorList>
            <person name="Cross K.L."/>
            <person name="Chirania P."/>
            <person name="Xiong W."/>
            <person name="Beall C.J."/>
            <person name="Elkins J.G."/>
            <person name="Giannone R.J."/>
            <person name="Griffen A.L."/>
            <person name="Guss A.M."/>
            <person name="Hettich R.L."/>
            <person name="Joshi S.S."/>
            <person name="Mokrzan E.M."/>
            <person name="Martin R.K."/>
            <person name="Zhulin I.B."/>
            <person name="Leys E.J."/>
            <person name="Podar M."/>
        </authorList>
    </citation>
    <scope>NUCLEOTIDE SEQUENCE [LARGE SCALE GENOMIC DNA]</scope>
    <source>
        <strain evidence="8 9">ORNL</strain>
    </source>
</reference>
<name>A0A2L1GR75_9BACT</name>
<evidence type="ECO:0008006" key="10">
    <source>
        <dbReference type="Google" id="ProtNLM"/>
    </source>
</evidence>
<gene>
    <name evidence="8" type="ORF">CAY53_02165</name>
</gene>
<dbReference type="EMBL" id="CP021255">
    <property type="protein sequence ID" value="AVD72193.1"/>
    <property type="molecule type" value="Genomic_DNA"/>
</dbReference>
<keyword evidence="3 7" id="KW-0812">Transmembrane</keyword>
<dbReference type="InterPro" id="IPR005498">
    <property type="entry name" value="T4SS_VirB10/TraB/TrbI"/>
</dbReference>
<evidence type="ECO:0000256" key="7">
    <source>
        <dbReference type="SAM" id="Phobius"/>
    </source>
</evidence>
<evidence type="ECO:0000256" key="1">
    <source>
        <dbReference type="ARBA" id="ARBA00004167"/>
    </source>
</evidence>
<feature type="transmembrane region" description="Helical" evidence="7">
    <location>
        <begin position="6"/>
        <end position="24"/>
    </location>
</feature>
<evidence type="ECO:0000256" key="6">
    <source>
        <dbReference type="SAM" id="MobiDB-lite"/>
    </source>
</evidence>
<evidence type="ECO:0000256" key="2">
    <source>
        <dbReference type="ARBA" id="ARBA00010265"/>
    </source>
</evidence>
<comment type="similarity">
    <text evidence="2">Belongs to the TrbI/VirB10 family.</text>
</comment>
<comment type="subcellular location">
    <subcellularLocation>
        <location evidence="1">Membrane</location>
        <topology evidence="1">Single-pass membrane protein</topology>
    </subcellularLocation>
</comment>
<keyword evidence="5 7" id="KW-0472">Membrane</keyword>
<feature type="region of interest" description="Disordered" evidence="6">
    <location>
        <begin position="99"/>
        <end position="147"/>
    </location>
</feature>